<evidence type="ECO:0000256" key="18">
    <source>
        <dbReference type="ARBA" id="ARBA00030800"/>
    </source>
</evidence>
<evidence type="ECO:0000259" key="21">
    <source>
        <dbReference type="PROSITE" id="PS50109"/>
    </source>
</evidence>
<comment type="subcellular location">
    <subcellularLocation>
        <location evidence="3">Cytoplasm</location>
    </subcellularLocation>
</comment>
<keyword evidence="19" id="KW-0175">Coiled coil</keyword>
<sequence length="511" mass="58995">MLLSKSISLSKMERKTVLLAFIAIFVFILIHILSKTYLQHTHPHFLLFHTILELFSIFVSFSIFFQGWLTYKYVPSKHRMILSILFLQVGTFDLIHTLLYNGMPFFQDEFTITKATWFWIIARMTESLGLAFVFIQKRDRNSTVKEKNGLFFGAIAAVAMITFTIVTIPNVIPPLVIEGTGVTPLKIFLEYIISVIHLIAMILIIRKYMQTKKEDMLVLVGGLIFLLLGELVFTLYKSVHANVNLLGHVYKMLGYYFLMRGLFFPQFNLVFEEKEKAQSMWEEAEKKLQKNEQKLISLIIEAQEEERKRVSRELHDGLGQELYSILISLKSIQVQKTFQELTGSFKQVEEMIGNSMKEVKRIASQLRPSALDDLGLMSAIRSFSEQFQQTHAIKVHLQLDRLPKRLLPEIETAIYRIYQESMTNAAKYSKASLININLKINDQILTLLVEDDGRGFNMEEVLNKEEKGIGLYSMKERTQLVGGSFYICSELNVGTKVKIEIPIHYLEHPAH</sequence>
<reference evidence="22 23" key="1">
    <citation type="submission" date="2024-08" db="EMBL/GenBank/DDBJ databases">
        <title>Two novel Cytobacillus novel species.</title>
        <authorList>
            <person name="Liu G."/>
        </authorList>
    </citation>
    <scope>NUCLEOTIDE SEQUENCE [LARGE SCALE GENOMIC DNA]</scope>
    <source>
        <strain evidence="22 23">FJAT-54145</strain>
    </source>
</reference>
<comment type="cofactor">
    <cofactor evidence="2">
        <name>[4Fe-4S] cluster</name>
        <dbReference type="ChEBI" id="CHEBI:49883"/>
    </cofactor>
</comment>
<feature type="transmembrane region" description="Helical" evidence="20">
    <location>
        <begin position="16"/>
        <end position="34"/>
    </location>
</feature>
<keyword evidence="20" id="KW-0472">Membrane</keyword>
<dbReference type="PRINTS" id="PR00344">
    <property type="entry name" value="BCTRLSENSOR"/>
</dbReference>
<evidence type="ECO:0000256" key="17">
    <source>
        <dbReference type="ARBA" id="ARBA00024827"/>
    </source>
</evidence>
<dbReference type="Gene3D" id="3.30.565.10">
    <property type="entry name" value="Histidine kinase-like ATPase, C-terminal domain"/>
    <property type="match status" value="1"/>
</dbReference>
<feature type="transmembrane region" description="Helical" evidence="20">
    <location>
        <begin position="188"/>
        <end position="205"/>
    </location>
</feature>
<keyword evidence="16" id="KW-0411">Iron-sulfur</keyword>
<dbReference type="EC" id="2.7.13.3" evidence="4"/>
<evidence type="ECO:0000256" key="1">
    <source>
        <dbReference type="ARBA" id="ARBA00000085"/>
    </source>
</evidence>
<evidence type="ECO:0000256" key="16">
    <source>
        <dbReference type="ARBA" id="ARBA00023014"/>
    </source>
</evidence>
<keyword evidence="20" id="KW-1133">Transmembrane helix</keyword>
<keyword evidence="15" id="KW-0902">Two-component regulatory system</keyword>
<evidence type="ECO:0000256" key="19">
    <source>
        <dbReference type="SAM" id="Coils"/>
    </source>
</evidence>
<dbReference type="Pfam" id="PF17159">
    <property type="entry name" value="MASE3"/>
    <property type="match status" value="1"/>
</dbReference>
<evidence type="ECO:0000256" key="5">
    <source>
        <dbReference type="ARBA" id="ARBA00017322"/>
    </source>
</evidence>
<evidence type="ECO:0000256" key="2">
    <source>
        <dbReference type="ARBA" id="ARBA00001966"/>
    </source>
</evidence>
<evidence type="ECO:0000256" key="9">
    <source>
        <dbReference type="ARBA" id="ARBA00022679"/>
    </source>
</evidence>
<name>A0ABW6KFV8_9BACI</name>
<keyword evidence="23" id="KW-1185">Reference proteome</keyword>
<feature type="transmembrane region" description="Helical" evidence="20">
    <location>
        <begin position="46"/>
        <end position="69"/>
    </location>
</feature>
<evidence type="ECO:0000256" key="12">
    <source>
        <dbReference type="ARBA" id="ARBA00022777"/>
    </source>
</evidence>
<dbReference type="InterPro" id="IPR036890">
    <property type="entry name" value="HATPase_C_sf"/>
</dbReference>
<keyword evidence="7" id="KW-0963">Cytoplasm</keyword>
<feature type="coiled-coil region" evidence="19">
    <location>
        <begin position="274"/>
        <end position="308"/>
    </location>
</feature>
<dbReference type="CDD" id="cd16917">
    <property type="entry name" value="HATPase_UhpB-NarQ-NarX-like"/>
    <property type="match status" value="1"/>
</dbReference>
<dbReference type="PANTHER" id="PTHR24421">
    <property type="entry name" value="NITRATE/NITRITE SENSOR PROTEIN NARX-RELATED"/>
    <property type="match status" value="1"/>
</dbReference>
<feature type="transmembrane region" description="Helical" evidence="20">
    <location>
        <begin position="81"/>
        <end position="103"/>
    </location>
</feature>
<dbReference type="Pfam" id="PF07730">
    <property type="entry name" value="HisKA_3"/>
    <property type="match status" value="1"/>
</dbReference>
<dbReference type="InterPro" id="IPR004358">
    <property type="entry name" value="Sig_transdc_His_kin-like_C"/>
</dbReference>
<dbReference type="InterPro" id="IPR005467">
    <property type="entry name" value="His_kinase_dom"/>
</dbReference>
<evidence type="ECO:0000256" key="6">
    <source>
        <dbReference type="ARBA" id="ARBA00022485"/>
    </source>
</evidence>
<evidence type="ECO:0000256" key="13">
    <source>
        <dbReference type="ARBA" id="ARBA00022840"/>
    </source>
</evidence>
<evidence type="ECO:0000256" key="14">
    <source>
        <dbReference type="ARBA" id="ARBA00023004"/>
    </source>
</evidence>
<proteinExistence type="predicted"/>
<comment type="function">
    <text evidence="17">Member of the two-component regulatory system NreB/NreC involved in the control of dissimilatory nitrate/nitrite reduction in response to oxygen. NreB functions as a direct oxygen sensor histidine kinase which is autophosphorylated, in the absence of oxygen, probably at the conserved histidine residue, and transfers its phosphate group probably to a conserved aspartate residue of NreC. NreB/NreC activates the expression of the nitrate (narGHJI) and nitrite (nir) reductase operons, as well as the putative nitrate transporter gene narT.</text>
</comment>
<protein>
    <recommendedName>
        <fullName evidence="5">Oxygen sensor histidine kinase NreB</fullName>
        <ecNumber evidence="4">2.7.13.3</ecNumber>
    </recommendedName>
    <alternativeName>
        <fullName evidence="18">Nitrogen regulation protein B</fullName>
    </alternativeName>
</protein>
<feature type="transmembrane region" description="Helical" evidence="20">
    <location>
        <begin position="217"/>
        <end position="236"/>
    </location>
</feature>
<dbReference type="Gene3D" id="1.20.5.1930">
    <property type="match status" value="1"/>
</dbReference>
<evidence type="ECO:0000256" key="3">
    <source>
        <dbReference type="ARBA" id="ARBA00004496"/>
    </source>
</evidence>
<evidence type="ECO:0000313" key="22">
    <source>
        <dbReference type="EMBL" id="MFE8703131.1"/>
    </source>
</evidence>
<dbReference type="SUPFAM" id="SSF55874">
    <property type="entry name" value="ATPase domain of HSP90 chaperone/DNA topoisomerase II/histidine kinase"/>
    <property type="match status" value="1"/>
</dbReference>
<dbReference type="EMBL" id="JBIACK010000013">
    <property type="protein sequence ID" value="MFE8703131.1"/>
    <property type="molecule type" value="Genomic_DNA"/>
</dbReference>
<evidence type="ECO:0000256" key="4">
    <source>
        <dbReference type="ARBA" id="ARBA00012438"/>
    </source>
</evidence>
<dbReference type="Proteomes" id="UP001601059">
    <property type="component" value="Unassembled WGS sequence"/>
</dbReference>
<evidence type="ECO:0000256" key="7">
    <source>
        <dbReference type="ARBA" id="ARBA00022490"/>
    </source>
</evidence>
<comment type="caution">
    <text evidence="22">The sequence shown here is derived from an EMBL/GenBank/DDBJ whole genome shotgun (WGS) entry which is preliminary data.</text>
</comment>
<accession>A0ABW6KFV8</accession>
<dbReference type="RefSeq" id="WP_389363398.1">
    <property type="nucleotide sequence ID" value="NZ_JBIACK010000013.1"/>
</dbReference>
<dbReference type="InterPro" id="IPR011712">
    <property type="entry name" value="Sig_transdc_His_kin_sub3_dim/P"/>
</dbReference>
<dbReference type="InterPro" id="IPR003594">
    <property type="entry name" value="HATPase_dom"/>
</dbReference>
<evidence type="ECO:0000256" key="15">
    <source>
        <dbReference type="ARBA" id="ARBA00023012"/>
    </source>
</evidence>
<keyword evidence="12" id="KW-0418">Kinase</keyword>
<keyword evidence="13" id="KW-0067">ATP-binding</keyword>
<evidence type="ECO:0000256" key="20">
    <source>
        <dbReference type="SAM" id="Phobius"/>
    </source>
</evidence>
<dbReference type="InterPro" id="IPR050482">
    <property type="entry name" value="Sensor_HK_TwoCompSys"/>
</dbReference>
<keyword evidence="10" id="KW-0479">Metal-binding</keyword>
<organism evidence="22 23">
    <name type="scientific">Cytobacillus spartinae</name>
    <dbReference type="NCBI Taxonomy" id="3299023"/>
    <lineage>
        <taxon>Bacteria</taxon>
        <taxon>Bacillati</taxon>
        <taxon>Bacillota</taxon>
        <taxon>Bacilli</taxon>
        <taxon>Bacillales</taxon>
        <taxon>Bacillaceae</taxon>
        <taxon>Cytobacillus</taxon>
    </lineage>
</organism>
<feature type="transmembrane region" description="Helical" evidence="20">
    <location>
        <begin position="115"/>
        <end position="136"/>
    </location>
</feature>
<evidence type="ECO:0000256" key="10">
    <source>
        <dbReference type="ARBA" id="ARBA00022723"/>
    </source>
</evidence>
<dbReference type="Pfam" id="PF02518">
    <property type="entry name" value="HATPase_c"/>
    <property type="match status" value="1"/>
</dbReference>
<feature type="transmembrane region" description="Helical" evidence="20">
    <location>
        <begin position="148"/>
        <end position="168"/>
    </location>
</feature>
<dbReference type="PANTHER" id="PTHR24421:SF10">
    <property type="entry name" value="NITRATE_NITRITE SENSOR PROTEIN NARQ"/>
    <property type="match status" value="1"/>
</dbReference>
<keyword evidence="8" id="KW-0597">Phosphoprotein</keyword>
<keyword evidence="11" id="KW-0547">Nucleotide-binding</keyword>
<feature type="domain" description="Histidine kinase" evidence="21">
    <location>
        <begin position="317"/>
        <end position="505"/>
    </location>
</feature>
<evidence type="ECO:0000256" key="11">
    <source>
        <dbReference type="ARBA" id="ARBA00022741"/>
    </source>
</evidence>
<keyword evidence="20" id="KW-0812">Transmembrane</keyword>
<dbReference type="PROSITE" id="PS50109">
    <property type="entry name" value="HIS_KIN"/>
    <property type="match status" value="1"/>
</dbReference>
<evidence type="ECO:0000313" key="23">
    <source>
        <dbReference type="Proteomes" id="UP001601059"/>
    </source>
</evidence>
<keyword evidence="6" id="KW-0004">4Fe-4S</keyword>
<comment type="catalytic activity">
    <reaction evidence="1">
        <text>ATP + protein L-histidine = ADP + protein N-phospho-L-histidine.</text>
        <dbReference type="EC" id="2.7.13.3"/>
    </reaction>
</comment>
<gene>
    <name evidence="22" type="ORF">ACFYKX_21350</name>
</gene>
<keyword evidence="9" id="KW-0808">Transferase</keyword>
<dbReference type="InterPro" id="IPR033425">
    <property type="entry name" value="MASE3"/>
</dbReference>
<keyword evidence="14" id="KW-0408">Iron</keyword>
<dbReference type="SMART" id="SM00387">
    <property type="entry name" value="HATPase_c"/>
    <property type="match status" value="1"/>
</dbReference>
<evidence type="ECO:0000256" key="8">
    <source>
        <dbReference type="ARBA" id="ARBA00022553"/>
    </source>
</evidence>